<feature type="compositionally biased region" description="Basic and acidic residues" evidence="1">
    <location>
        <begin position="42"/>
        <end position="64"/>
    </location>
</feature>
<dbReference type="RefSeq" id="WP_202768548.1">
    <property type="nucleotide sequence ID" value="NZ_JAESWA010000023.1"/>
</dbReference>
<feature type="signal peptide" evidence="2">
    <location>
        <begin position="1"/>
        <end position="24"/>
    </location>
</feature>
<keyword evidence="4" id="KW-1185">Reference proteome</keyword>
<dbReference type="AlphaFoldDB" id="A0A937FHL8"/>
<dbReference type="NCBIfam" id="TIGR04398">
    <property type="entry name" value="SLAP_DUP"/>
    <property type="match status" value="1"/>
</dbReference>
<proteinExistence type="predicted"/>
<gene>
    <name evidence="3" type="ORF">JK634_15280</name>
</gene>
<organism evidence="3 4">
    <name type="scientific">Clostridium paridis</name>
    <dbReference type="NCBI Taxonomy" id="2803863"/>
    <lineage>
        <taxon>Bacteria</taxon>
        <taxon>Bacillati</taxon>
        <taxon>Bacillota</taxon>
        <taxon>Clostridia</taxon>
        <taxon>Eubacteriales</taxon>
        <taxon>Clostridiaceae</taxon>
        <taxon>Clostridium</taxon>
    </lineage>
</organism>
<feature type="region of interest" description="Disordered" evidence="1">
    <location>
        <begin position="27"/>
        <end position="90"/>
    </location>
</feature>
<sequence length="202" mass="21723">MKKGIMLILMIGAIMISMVGCSSAKTNATKNGTKEAATNVDSTKDTKDGVITDVAPKEGTEPKTPETPAKSPEQKPSTETQANPKASTPTAASQFVNGAMVTAVDNVQISPKNVYYKDSKLYMDAYVYNGFSHNVFDVRNINIKLSNHSGVIAQAKFDGMGNTNIGANSPVIWTFVFENDAIKMQNADLGTLNTVYSCDYSF</sequence>
<dbReference type="EMBL" id="JAESWA010000023">
    <property type="protein sequence ID" value="MBL4933175.1"/>
    <property type="molecule type" value="Genomic_DNA"/>
</dbReference>
<dbReference type="PROSITE" id="PS51257">
    <property type="entry name" value="PROKAR_LIPOPROTEIN"/>
    <property type="match status" value="1"/>
</dbReference>
<feature type="compositionally biased region" description="Polar residues" evidence="1">
    <location>
        <begin position="74"/>
        <end position="90"/>
    </location>
</feature>
<keyword evidence="2" id="KW-0732">Signal</keyword>
<evidence type="ECO:0000256" key="2">
    <source>
        <dbReference type="SAM" id="SignalP"/>
    </source>
</evidence>
<dbReference type="Proteomes" id="UP000623681">
    <property type="component" value="Unassembled WGS sequence"/>
</dbReference>
<comment type="caution">
    <text evidence="3">The sequence shown here is derived from an EMBL/GenBank/DDBJ whole genome shotgun (WGS) entry which is preliminary data.</text>
</comment>
<evidence type="ECO:0000313" key="4">
    <source>
        <dbReference type="Proteomes" id="UP000623681"/>
    </source>
</evidence>
<reference evidence="3" key="1">
    <citation type="submission" date="2021-01" db="EMBL/GenBank/DDBJ databases">
        <title>Genome public.</title>
        <authorList>
            <person name="Liu C."/>
            <person name="Sun Q."/>
        </authorList>
    </citation>
    <scope>NUCLEOTIDE SEQUENCE</scope>
    <source>
        <strain evidence="3">YIM B02565</strain>
    </source>
</reference>
<accession>A0A937FHL8</accession>
<dbReference type="InterPro" id="IPR030910">
    <property type="entry name" value="SLAP_dom"/>
</dbReference>
<name>A0A937FHL8_9CLOT</name>
<evidence type="ECO:0000313" key="3">
    <source>
        <dbReference type="EMBL" id="MBL4933175.1"/>
    </source>
</evidence>
<evidence type="ECO:0000256" key="1">
    <source>
        <dbReference type="SAM" id="MobiDB-lite"/>
    </source>
</evidence>
<protein>
    <submittedName>
        <fullName evidence="3">SLAP domain-containing protein</fullName>
    </submittedName>
</protein>
<feature type="chain" id="PRO_5037405665" evidence="2">
    <location>
        <begin position="25"/>
        <end position="202"/>
    </location>
</feature>